<protein>
    <submittedName>
        <fullName evidence="5">Serine phosphatase RsbU (Regulator of sigma subunit)</fullName>
    </submittedName>
</protein>
<dbReference type="RefSeq" id="WP_133817136.1">
    <property type="nucleotide sequence ID" value="NZ_SNZH01000002.1"/>
</dbReference>
<dbReference type="InterPro" id="IPR003660">
    <property type="entry name" value="HAMP_dom"/>
</dbReference>
<dbReference type="Pfam" id="PF00672">
    <property type="entry name" value="HAMP"/>
    <property type="match status" value="1"/>
</dbReference>
<reference evidence="5 6" key="1">
    <citation type="submission" date="2019-03" db="EMBL/GenBank/DDBJ databases">
        <title>Genomic Encyclopedia of Type Strains, Phase IV (KMG-IV): sequencing the most valuable type-strain genomes for metagenomic binning, comparative biology and taxonomic classification.</title>
        <authorList>
            <person name="Goeker M."/>
        </authorList>
    </citation>
    <scope>NUCLEOTIDE SEQUENCE [LARGE SCALE GENOMIC DNA]</scope>
    <source>
        <strain evidence="5 6">DSM 21667</strain>
    </source>
</reference>
<keyword evidence="3" id="KW-0812">Transmembrane</keyword>
<dbReference type="AlphaFoldDB" id="A0A4R6Z6L8"/>
<dbReference type="Gene3D" id="6.10.340.10">
    <property type="match status" value="1"/>
</dbReference>
<dbReference type="EMBL" id="SNZH01000002">
    <property type="protein sequence ID" value="TDR47410.1"/>
    <property type="molecule type" value="Genomic_DNA"/>
</dbReference>
<dbReference type="Gene3D" id="3.60.40.10">
    <property type="entry name" value="PPM-type phosphatase domain"/>
    <property type="match status" value="1"/>
</dbReference>
<dbReference type="PANTHER" id="PTHR43156">
    <property type="entry name" value="STAGE II SPORULATION PROTEIN E-RELATED"/>
    <property type="match status" value="1"/>
</dbReference>
<proteinExistence type="predicted"/>
<organism evidence="5 6">
    <name type="scientific">Tahibacter aquaticus</name>
    <dbReference type="NCBI Taxonomy" id="520092"/>
    <lineage>
        <taxon>Bacteria</taxon>
        <taxon>Pseudomonadati</taxon>
        <taxon>Pseudomonadota</taxon>
        <taxon>Gammaproteobacteria</taxon>
        <taxon>Lysobacterales</taxon>
        <taxon>Rhodanobacteraceae</taxon>
        <taxon>Tahibacter</taxon>
    </lineage>
</organism>
<evidence type="ECO:0000259" key="4">
    <source>
        <dbReference type="PROSITE" id="PS50885"/>
    </source>
</evidence>
<keyword evidence="3" id="KW-1133">Transmembrane helix</keyword>
<dbReference type="PANTHER" id="PTHR43156:SF9">
    <property type="entry name" value="HAMP DOMAIN-CONTAINING PROTEIN"/>
    <property type="match status" value="1"/>
</dbReference>
<feature type="domain" description="HAMP" evidence="4">
    <location>
        <begin position="378"/>
        <end position="429"/>
    </location>
</feature>
<sequence>MYSNSGWLPQTAVSSPAGETEHAGDNTCGGALAPATTASLAARLGGLRGRFLLLVLGVLVGVGTAVGLGSVYMTDRIVHGLGSGYALQYANQLHERLLAGIQREQVLTQKLVDSPLLKRWADNESDPELTRQALAELDSYRTLFLDKNYFFVVDASRNYYANNAANEFAGKELRHRLNPADKSSGWYFATMKDVDNFELRIDPSTEPGVAGLWISATLRSSDGRKLGLGGSRLGLSSFVEDIVRRTDPGVETWLVDDAGLLLGHPDGAPMQANTQNTDSALRKSAFSLLHDARQVELLSEALAQLACEGKRGSAQRELTVDGRPRLVAVSYLPEIHWAVIVLVDPARVTQLASSRPILVLLAVSLLAIVLLISCLLDRLVLAPLARLAAHARAVADGRYDTVSPERPDEIGQLAASFNRMTTAVADRTQNLELTLAQRSQALQQSNSLLEAADRKIVDSIDYARLIQSSLLPKPAEMARLFADCAVLWLPRDGVGGDFYAVYPDGADGCLLALGDCSGHGVAGAFMTMATKTLLDRAVDALGMDDPAALLDELRSGVAALQHGGQASGDGGLDLALLHLAPGRKKLTFAAARLALWVVHADGSLDVIKGDRRSISHRRSGERDFANQHIDLGEGDRYYLFSDGILDQNGGARGIALGRSRLAGVLRSWHTQPLAQQAATLQQLLADYRGNLPQRDDIALVAVSLTRVPPASRGSA</sequence>
<evidence type="ECO:0000313" key="5">
    <source>
        <dbReference type="EMBL" id="TDR47410.1"/>
    </source>
</evidence>
<feature type="transmembrane region" description="Helical" evidence="3">
    <location>
        <begin position="357"/>
        <end position="376"/>
    </location>
</feature>
<keyword evidence="1" id="KW-0378">Hydrolase</keyword>
<evidence type="ECO:0000256" key="2">
    <source>
        <dbReference type="SAM" id="MobiDB-lite"/>
    </source>
</evidence>
<dbReference type="OrthoDB" id="5496380at2"/>
<dbReference type="SUPFAM" id="SSF158472">
    <property type="entry name" value="HAMP domain-like"/>
    <property type="match status" value="1"/>
</dbReference>
<dbReference type="SMART" id="SM00304">
    <property type="entry name" value="HAMP"/>
    <property type="match status" value="1"/>
</dbReference>
<dbReference type="CDD" id="cd18774">
    <property type="entry name" value="PDC2_HK_sensor"/>
    <property type="match status" value="1"/>
</dbReference>
<dbReference type="GO" id="GO:0016020">
    <property type="term" value="C:membrane"/>
    <property type="evidence" value="ECO:0007669"/>
    <property type="project" value="InterPro"/>
</dbReference>
<evidence type="ECO:0000313" key="6">
    <source>
        <dbReference type="Proteomes" id="UP000295293"/>
    </source>
</evidence>
<feature type="region of interest" description="Disordered" evidence="2">
    <location>
        <begin position="1"/>
        <end position="25"/>
    </location>
</feature>
<dbReference type="InterPro" id="IPR001932">
    <property type="entry name" value="PPM-type_phosphatase-like_dom"/>
</dbReference>
<evidence type="ECO:0000256" key="1">
    <source>
        <dbReference type="ARBA" id="ARBA00022801"/>
    </source>
</evidence>
<dbReference type="CDD" id="cd06225">
    <property type="entry name" value="HAMP"/>
    <property type="match status" value="1"/>
</dbReference>
<dbReference type="GO" id="GO:0007165">
    <property type="term" value="P:signal transduction"/>
    <property type="evidence" value="ECO:0007669"/>
    <property type="project" value="InterPro"/>
</dbReference>
<gene>
    <name evidence="5" type="ORF">DFR29_10269</name>
</gene>
<dbReference type="Proteomes" id="UP000295293">
    <property type="component" value="Unassembled WGS sequence"/>
</dbReference>
<dbReference type="GO" id="GO:0016791">
    <property type="term" value="F:phosphatase activity"/>
    <property type="evidence" value="ECO:0007669"/>
    <property type="project" value="TreeGrafter"/>
</dbReference>
<keyword evidence="3" id="KW-0472">Membrane</keyword>
<feature type="compositionally biased region" description="Polar residues" evidence="2">
    <location>
        <begin position="1"/>
        <end position="14"/>
    </location>
</feature>
<name>A0A4R6Z6L8_9GAMM</name>
<keyword evidence="6" id="KW-1185">Reference proteome</keyword>
<dbReference type="SMART" id="SM00331">
    <property type="entry name" value="PP2C_SIG"/>
    <property type="match status" value="1"/>
</dbReference>
<dbReference type="Pfam" id="PF07228">
    <property type="entry name" value="SpoIIE"/>
    <property type="match status" value="1"/>
</dbReference>
<accession>A0A4R6Z6L8</accession>
<dbReference type="InterPro" id="IPR052016">
    <property type="entry name" value="Bact_Sigma-Reg"/>
</dbReference>
<dbReference type="PROSITE" id="PS50885">
    <property type="entry name" value="HAMP"/>
    <property type="match status" value="1"/>
</dbReference>
<dbReference type="InterPro" id="IPR036457">
    <property type="entry name" value="PPM-type-like_dom_sf"/>
</dbReference>
<dbReference type="Gene3D" id="3.30.450.20">
    <property type="entry name" value="PAS domain"/>
    <property type="match status" value="1"/>
</dbReference>
<comment type="caution">
    <text evidence="5">The sequence shown here is derived from an EMBL/GenBank/DDBJ whole genome shotgun (WGS) entry which is preliminary data.</text>
</comment>
<feature type="transmembrane region" description="Helical" evidence="3">
    <location>
        <begin position="51"/>
        <end position="73"/>
    </location>
</feature>
<evidence type="ECO:0000256" key="3">
    <source>
        <dbReference type="SAM" id="Phobius"/>
    </source>
</evidence>